<protein>
    <submittedName>
        <fullName evidence="1">Uncharacterized protein</fullName>
    </submittedName>
</protein>
<gene>
    <name evidence="1" type="ORF">M9H77_13580</name>
</gene>
<evidence type="ECO:0000313" key="1">
    <source>
        <dbReference type="EMBL" id="KAI5673216.1"/>
    </source>
</evidence>
<comment type="caution">
    <text evidence="1">The sequence shown here is derived from an EMBL/GenBank/DDBJ whole genome shotgun (WGS) entry which is preliminary data.</text>
</comment>
<sequence length="202" mass="22609">MNTHYKDIMSLNEDSPNNKIQTNLNVLAKILSTKKLTINVVRTILYPTGKLGEKLSMSHKEDPLSTGFFLDRGSLGFKWIQFRYERLGDFCFECGKIGHKESICTYPPIKKCKLVDPRQAYGPWLRPISIPLSQADTPAITPLRKSSLSSAEEPKSVSNAPLSPHGNNLPMPETLLQILHRFSVAPEKKNLAPKVPTPPHAH</sequence>
<accession>A0ACC0BKL5</accession>
<dbReference type="EMBL" id="CM044703">
    <property type="protein sequence ID" value="KAI5673216.1"/>
    <property type="molecule type" value="Genomic_DNA"/>
</dbReference>
<evidence type="ECO:0000313" key="2">
    <source>
        <dbReference type="Proteomes" id="UP001060085"/>
    </source>
</evidence>
<keyword evidence="2" id="KW-1185">Reference proteome</keyword>
<proteinExistence type="predicted"/>
<dbReference type="Proteomes" id="UP001060085">
    <property type="component" value="Linkage Group LG03"/>
</dbReference>
<organism evidence="1 2">
    <name type="scientific">Catharanthus roseus</name>
    <name type="common">Madagascar periwinkle</name>
    <name type="synonym">Vinca rosea</name>
    <dbReference type="NCBI Taxonomy" id="4058"/>
    <lineage>
        <taxon>Eukaryota</taxon>
        <taxon>Viridiplantae</taxon>
        <taxon>Streptophyta</taxon>
        <taxon>Embryophyta</taxon>
        <taxon>Tracheophyta</taxon>
        <taxon>Spermatophyta</taxon>
        <taxon>Magnoliopsida</taxon>
        <taxon>eudicotyledons</taxon>
        <taxon>Gunneridae</taxon>
        <taxon>Pentapetalae</taxon>
        <taxon>asterids</taxon>
        <taxon>lamiids</taxon>
        <taxon>Gentianales</taxon>
        <taxon>Apocynaceae</taxon>
        <taxon>Rauvolfioideae</taxon>
        <taxon>Vinceae</taxon>
        <taxon>Catharanthinae</taxon>
        <taxon>Catharanthus</taxon>
    </lineage>
</organism>
<reference evidence="2" key="1">
    <citation type="journal article" date="2023" name="Nat. Plants">
        <title>Single-cell RNA sequencing provides a high-resolution roadmap for understanding the multicellular compartmentation of specialized metabolism.</title>
        <authorList>
            <person name="Sun S."/>
            <person name="Shen X."/>
            <person name="Li Y."/>
            <person name="Li Y."/>
            <person name="Wang S."/>
            <person name="Li R."/>
            <person name="Zhang H."/>
            <person name="Shen G."/>
            <person name="Guo B."/>
            <person name="Wei J."/>
            <person name="Xu J."/>
            <person name="St-Pierre B."/>
            <person name="Chen S."/>
            <person name="Sun C."/>
        </authorList>
    </citation>
    <scope>NUCLEOTIDE SEQUENCE [LARGE SCALE GENOMIC DNA]</scope>
</reference>
<name>A0ACC0BKL5_CATRO</name>